<gene>
    <name evidence="9" type="ORF">FSCG_01193</name>
</gene>
<dbReference type="AlphaFoldDB" id="A0A0M1VUZ7"/>
<keyword evidence="6" id="KW-0804">Transcription</keyword>
<dbReference type="GO" id="GO:0016987">
    <property type="term" value="F:sigma factor activity"/>
    <property type="evidence" value="ECO:0007669"/>
    <property type="project" value="UniProtKB-KW"/>
</dbReference>
<keyword evidence="5" id="KW-0238">DNA-binding</keyword>
<dbReference type="InterPro" id="IPR014284">
    <property type="entry name" value="RNA_pol_sigma-70_dom"/>
</dbReference>
<comment type="caution">
    <text evidence="9">The sequence shown here is derived from an EMBL/GenBank/DDBJ whole genome shotgun (WGS) entry which is preliminary data.</text>
</comment>
<dbReference type="InterPro" id="IPR000943">
    <property type="entry name" value="RNA_pol_sigma70"/>
</dbReference>
<dbReference type="PANTHER" id="PTHR30385:SF1">
    <property type="entry name" value="RNA POLYMERASE SIGMA-H FACTOR"/>
    <property type="match status" value="1"/>
</dbReference>
<protein>
    <recommendedName>
        <fullName evidence="2">RNA polymerase sigma factor SigS</fullName>
    </recommendedName>
</protein>
<reference evidence="9 10" key="1">
    <citation type="submission" date="2011-10" db="EMBL/GenBank/DDBJ databases">
        <title>The Genome Sequence of Fusobacterium sp. 4_1_13.</title>
        <authorList>
            <consortium name="The Broad Institute Genome Sequencing Platform"/>
            <person name="Earl A."/>
            <person name="Ward D."/>
            <person name="Feldgarden M."/>
            <person name="Gevers D."/>
            <person name="Strauss J."/>
            <person name="Ambrose C."/>
            <person name="Allen-Vercoe E."/>
            <person name="Young S.K."/>
            <person name="Zeng Q."/>
            <person name="Gargeya S."/>
            <person name="Fitzgerald M."/>
            <person name="Haas B."/>
            <person name="Abouelleil A."/>
            <person name="Alvarado L."/>
            <person name="Arachchi H.M."/>
            <person name="Berlin A."/>
            <person name="Brown A."/>
            <person name="Chapman S.B."/>
            <person name="Chen Z."/>
            <person name="Dunbar C."/>
            <person name="Freedman E."/>
            <person name="Gearin G."/>
            <person name="Goldberg J."/>
            <person name="Griggs A."/>
            <person name="Gujja S."/>
            <person name="Heiman D."/>
            <person name="Howarth C."/>
            <person name="Larson L."/>
            <person name="Lui A."/>
            <person name="MacDonald P.J."/>
            <person name="Montmayeur A."/>
            <person name="Murphy C."/>
            <person name="Neiman D."/>
            <person name="Pearson M."/>
            <person name="Priest M."/>
            <person name="Roberts A."/>
            <person name="Saif S."/>
            <person name="Shea T."/>
            <person name="Shenoy N."/>
            <person name="Sisk P."/>
            <person name="Stolte C."/>
            <person name="Sykes S."/>
            <person name="Wortman J."/>
            <person name="Nusbaum C."/>
            <person name="Birren B."/>
        </authorList>
    </citation>
    <scope>NUCLEOTIDE SEQUENCE [LARGE SCALE GENOMIC DNA]</scope>
    <source>
        <strain evidence="9 10">4_1_13</strain>
    </source>
</reference>
<dbReference type="GO" id="GO:0006352">
    <property type="term" value="P:DNA-templated transcription initiation"/>
    <property type="evidence" value="ECO:0007669"/>
    <property type="project" value="InterPro"/>
</dbReference>
<evidence type="ECO:0000256" key="2">
    <source>
        <dbReference type="ARBA" id="ARBA00021245"/>
    </source>
</evidence>
<dbReference type="GO" id="GO:0003677">
    <property type="term" value="F:DNA binding"/>
    <property type="evidence" value="ECO:0007669"/>
    <property type="project" value="UniProtKB-KW"/>
</dbReference>
<dbReference type="PANTHER" id="PTHR30385">
    <property type="entry name" value="SIGMA FACTOR F FLAGELLAR"/>
    <property type="match status" value="1"/>
</dbReference>
<evidence type="ECO:0000313" key="9">
    <source>
        <dbReference type="EMBL" id="EEO40480.1"/>
    </source>
</evidence>
<dbReference type="eggNOG" id="COG1595">
    <property type="taxonomic scope" value="Bacteria"/>
</dbReference>
<keyword evidence="3" id="KW-0805">Transcription regulation</keyword>
<dbReference type="SUPFAM" id="SSF88946">
    <property type="entry name" value="Sigma2 domain of RNA polymerase sigma factors"/>
    <property type="match status" value="1"/>
</dbReference>
<dbReference type="HOGENOM" id="CLU_090333_0_1_0"/>
<accession>A0A0M1VUZ7</accession>
<evidence type="ECO:0000256" key="5">
    <source>
        <dbReference type="ARBA" id="ARBA00023125"/>
    </source>
</evidence>
<evidence type="ECO:0000256" key="4">
    <source>
        <dbReference type="ARBA" id="ARBA00023082"/>
    </source>
</evidence>
<evidence type="ECO:0000259" key="8">
    <source>
        <dbReference type="PROSITE" id="PS00715"/>
    </source>
</evidence>
<dbReference type="InterPro" id="IPR013325">
    <property type="entry name" value="RNA_pol_sigma_r2"/>
</dbReference>
<dbReference type="Gene3D" id="1.10.10.10">
    <property type="entry name" value="Winged helix-like DNA-binding domain superfamily/Winged helix DNA-binding domain"/>
    <property type="match status" value="1"/>
</dbReference>
<dbReference type="InterPro" id="IPR016371">
    <property type="entry name" value="RNA_pol_sigma-H_factor"/>
</dbReference>
<dbReference type="InterPro" id="IPR016032">
    <property type="entry name" value="Sig_transdc_resp-reg_C-effctor"/>
</dbReference>
<dbReference type="Gene3D" id="1.20.120.1810">
    <property type="match status" value="1"/>
</dbReference>
<evidence type="ECO:0000256" key="7">
    <source>
        <dbReference type="ARBA" id="ARBA00024701"/>
    </source>
</evidence>
<evidence type="ECO:0000313" key="10">
    <source>
        <dbReference type="Proteomes" id="UP000004925"/>
    </source>
</evidence>
<dbReference type="NCBIfam" id="TIGR02937">
    <property type="entry name" value="sigma70-ECF"/>
    <property type="match status" value="1"/>
</dbReference>
<keyword evidence="4" id="KW-0731">Sigma factor</keyword>
<dbReference type="SUPFAM" id="SSF46894">
    <property type="entry name" value="C-terminal effector domain of the bipartite response regulators"/>
    <property type="match status" value="1"/>
</dbReference>
<comment type="similarity">
    <text evidence="1">Belongs to the sigma-70 factor family.</text>
</comment>
<evidence type="ECO:0000256" key="1">
    <source>
        <dbReference type="ARBA" id="ARBA00007788"/>
    </source>
</evidence>
<evidence type="ECO:0000256" key="6">
    <source>
        <dbReference type="ARBA" id="ARBA00023163"/>
    </source>
</evidence>
<sequence>MEEINAILKKAQSGDSEAISLILKEYSKLLSFNAQKYYLVGAEKEDLVQEGILGLLKAIKFYDETKSSFSSFAFLCIRREMISAIRKANTQKHMVLNEALKTNAILEDSANFDDEEHNINNYKSSESNPEEAYLLKEKIEEFKKFSENNFSRFEKEVLTYLIRGYSYREIAKILSKNLKSIDNTIQRIRKKSEEWIKEEENIKR</sequence>
<evidence type="ECO:0000256" key="3">
    <source>
        <dbReference type="ARBA" id="ARBA00023015"/>
    </source>
</evidence>
<comment type="function">
    <text evidence="7">Sigma factors are initiation factors that promote the attachment of RNA polymerase to specific initiation sites and are then released. Sigma-S contributes to the protection against external stress, thus playing a role in cellular fitness and survival.</text>
</comment>
<dbReference type="PIRSF" id="PIRSF002939">
    <property type="entry name" value="RNA_polymerase_sigma-H_factor"/>
    <property type="match status" value="1"/>
</dbReference>
<feature type="domain" description="RNA polymerase sigma-70" evidence="8">
    <location>
        <begin position="46"/>
        <end position="59"/>
    </location>
</feature>
<dbReference type="InterPro" id="IPR007627">
    <property type="entry name" value="RNA_pol_sigma70_r2"/>
</dbReference>
<dbReference type="EMBL" id="ACDE02000019">
    <property type="protein sequence ID" value="EEO40480.1"/>
    <property type="molecule type" value="Genomic_DNA"/>
</dbReference>
<dbReference type="PROSITE" id="PS00715">
    <property type="entry name" value="SIGMA70_1"/>
    <property type="match status" value="1"/>
</dbReference>
<dbReference type="Pfam" id="PF04542">
    <property type="entry name" value="Sigma70_r2"/>
    <property type="match status" value="1"/>
</dbReference>
<proteinExistence type="inferred from homology"/>
<dbReference type="Proteomes" id="UP000004925">
    <property type="component" value="Unassembled WGS sequence"/>
</dbReference>
<dbReference type="InterPro" id="IPR036388">
    <property type="entry name" value="WH-like_DNA-bd_sf"/>
</dbReference>
<name>A0A0M1VUZ7_FUSVC</name>
<dbReference type="RefSeq" id="WP_008803127.1">
    <property type="nucleotide sequence ID" value="NZ_KQ235737.1"/>
</dbReference>
<organism evidence="9 10">
    <name type="scientific">Fusobacterium vincentii 4_1_13</name>
    <dbReference type="NCBI Taxonomy" id="469606"/>
    <lineage>
        <taxon>Bacteria</taxon>
        <taxon>Fusobacteriati</taxon>
        <taxon>Fusobacteriota</taxon>
        <taxon>Fusobacteriia</taxon>
        <taxon>Fusobacteriales</taxon>
        <taxon>Fusobacteriaceae</taxon>
        <taxon>Fusobacterium</taxon>
    </lineage>
</organism>